<dbReference type="PROSITE" id="PS50850">
    <property type="entry name" value="MFS"/>
    <property type="match status" value="1"/>
</dbReference>
<organism evidence="9 10">
    <name type="scientific">Carboxydichorda subterranea</name>
    <dbReference type="NCBI Taxonomy" id="3109565"/>
    <lineage>
        <taxon>Bacteria</taxon>
        <taxon>Bacillati</taxon>
        <taxon>Bacillota</taxon>
        <taxon>Limnochordia</taxon>
        <taxon>Limnochordales</taxon>
        <taxon>Geochordaceae</taxon>
        <taxon>Carboxydichorda</taxon>
    </lineage>
</organism>
<evidence type="ECO:0000256" key="7">
    <source>
        <dbReference type="SAM" id="Phobius"/>
    </source>
</evidence>
<evidence type="ECO:0000256" key="6">
    <source>
        <dbReference type="ARBA" id="ARBA00023136"/>
    </source>
</evidence>
<proteinExistence type="inferred from homology"/>
<dbReference type="InterPro" id="IPR011701">
    <property type="entry name" value="MFS"/>
</dbReference>
<evidence type="ECO:0000256" key="3">
    <source>
        <dbReference type="ARBA" id="ARBA00022448"/>
    </source>
</evidence>
<dbReference type="RefSeq" id="WP_324717184.1">
    <property type="nucleotide sequence ID" value="NZ_CP141615.1"/>
</dbReference>
<keyword evidence="5 7" id="KW-1133">Transmembrane helix</keyword>
<feature type="transmembrane region" description="Helical" evidence="7">
    <location>
        <begin position="220"/>
        <end position="239"/>
    </location>
</feature>
<dbReference type="Gene3D" id="1.20.1250.20">
    <property type="entry name" value="MFS general substrate transporter like domains"/>
    <property type="match status" value="2"/>
</dbReference>
<keyword evidence="10" id="KW-1185">Reference proteome</keyword>
<keyword evidence="3" id="KW-0813">Transport</keyword>
<reference evidence="9 10" key="1">
    <citation type="journal article" date="2024" name="Front. Microbiol.">
        <title>Novel thermophilic genera Geochorda gen. nov. and Carboxydochorda gen. nov. from the deep terrestrial subsurface reveal the ecophysiological diversity in the class Limnochordia.</title>
        <authorList>
            <person name="Karnachuk O.V."/>
            <person name="Lukina A.P."/>
            <person name="Avakyan M.R."/>
            <person name="Kadnikov V.V."/>
            <person name="Begmatov S."/>
            <person name="Beletsky A.V."/>
            <person name="Vlasova K.G."/>
            <person name="Novikov A.A."/>
            <person name="Shcherbakova V.A."/>
            <person name="Mardanov A.V."/>
            <person name="Ravin N.V."/>
        </authorList>
    </citation>
    <scope>NUCLEOTIDE SEQUENCE [LARGE SCALE GENOMIC DNA]</scope>
    <source>
        <strain evidence="9 10">L945</strain>
    </source>
</reference>
<feature type="transmembrane region" description="Helical" evidence="7">
    <location>
        <begin position="165"/>
        <end position="185"/>
    </location>
</feature>
<evidence type="ECO:0000256" key="4">
    <source>
        <dbReference type="ARBA" id="ARBA00022692"/>
    </source>
</evidence>
<comment type="similarity">
    <text evidence="2">Belongs to the major facilitator superfamily.</text>
</comment>
<feature type="transmembrane region" description="Helical" evidence="7">
    <location>
        <begin position="48"/>
        <end position="68"/>
    </location>
</feature>
<dbReference type="EMBL" id="CP141615">
    <property type="protein sequence ID" value="WRP17913.1"/>
    <property type="molecule type" value="Genomic_DNA"/>
</dbReference>
<evidence type="ECO:0000313" key="9">
    <source>
        <dbReference type="EMBL" id="WRP17913.1"/>
    </source>
</evidence>
<protein>
    <submittedName>
        <fullName evidence="9">MFS transporter</fullName>
    </submittedName>
</protein>
<name>A0ABZ1BZ93_9FIRM</name>
<dbReference type="InterPro" id="IPR020846">
    <property type="entry name" value="MFS_dom"/>
</dbReference>
<dbReference type="Pfam" id="PF07690">
    <property type="entry name" value="MFS_1"/>
    <property type="match status" value="1"/>
</dbReference>
<feature type="transmembrane region" description="Helical" evidence="7">
    <location>
        <begin position="12"/>
        <end position="36"/>
    </location>
</feature>
<accession>A0ABZ1BZ93</accession>
<feature type="transmembrane region" description="Helical" evidence="7">
    <location>
        <begin position="103"/>
        <end position="129"/>
    </location>
</feature>
<keyword evidence="4 7" id="KW-0812">Transmembrane</keyword>
<feature type="transmembrane region" description="Helical" evidence="7">
    <location>
        <begin position="136"/>
        <end position="159"/>
    </location>
</feature>
<keyword evidence="6 7" id="KW-0472">Membrane</keyword>
<feature type="domain" description="Major facilitator superfamily (MFS) profile" evidence="8">
    <location>
        <begin position="14"/>
        <end position="394"/>
    </location>
</feature>
<evidence type="ECO:0000313" key="10">
    <source>
        <dbReference type="Proteomes" id="UP001332192"/>
    </source>
</evidence>
<dbReference type="Proteomes" id="UP001332192">
    <property type="component" value="Chromosome"/>
</dbReference>
<comment type="subcellular location">
    <subcellularLocation>
        <location evidence="1">Cell membrane</location>
        <topology evidence="1">Multi-pass membrane protein</topology>
    </subcellularLocation>
</comment>
<feature type="transmembrane region" description="Helical" evidence="7">
    <location>
        <begin position="370"/>
        <end position="388"/>
    </location>
</feature>
<evidence type="ECO:0000256" key="5">
    <source>
        <dbReference type="ARBA" id="ARBA00022989"/>
    </source>
</evidence>
<evidence type="ECO:0000256" key="2">
    <source>
        <dbReference type="ARBA" id="ARBA00008335"/>
    </source>
</evidence>
<gene>
    <name evidence="9" type="ORF">U7230_02555</name>
</gene>
<dbReference type="PANTHER" id="PTHR23514:SF3">
    <property type="entry name" value="BYPASS OF STOP CODON PROTEIN 6"/>
    <property type="match status" value="1"/>
</dbReference>
<feature type="transmembrane region" description="Helical" evidence="7">
    <location>
        <begin position="306"/>
        <end position="328"/>
    </location>
</feature>
<feature type="transmembrane region" description="Helical" evidence="7">
    <location>
        <begin position="340"/>
        <end position="364"/>
    </location>
</feature>
<feature type="transmembrane region" description="Helical" evidence="7">
    <location>
        <begin position="251"/>
        <end position="270"/>
    </location>
</feature>
<sequence>MSGHGPGPASRLGAAAAAAYAYVILGAEMAAIGPLIEGWMREFEVGAAAMGTLFTASSLGSVAMTLAYPGLVARWGLRALLSAGALLVGVGLALAAGAGRASLLLATFGVVGIGFAAVDVGINNLYVVIFPHRRALALNLVHLFFAVGATAAPALLPVLLRVTSWRAIFVAIGAASAAGSLAILMTCRGLTPAVHAGERDGGPGRGAWSLPLLRRLWRPAVAMLLYVGVEVAVTGWAFAYLRWEKAASAELAGAAVSVFWAGLAAGRLLLGAAVEALGYEPTLRLTAIGGGAVLAAMALLPVGPVVALVLLGVVGLVFSVMFPTLVALASRDAPAQESGAVTAVMVLSSTLGSMTLPALTGAAAQWTGQLGATMVAMGAGLALAYVLLIPNRRALAGAVAPAAVAPGAVRPQAER</sequence>
<dbReference type="InterPro" id="IPR051788">
    <property type="entry name" value="MFS_Transporter"/>
</dbReference>
<dbReference type="SUPFAM" id="SSF103473">
    <property type="entry name" value="MFS general substrate transporter"/>
    <property type="match status" value="1"/>
</dbReference>
<feature type="transmembrane region" description="Helical" evidence="7">
    <location>
        <begin position="75"/>
        <end position="97"/>
    </location>
</feature>
<dbReference type="PANTHER" id="PTHR23514">
    <property type="entry name" value="BYPASS OF STOP CODON PROTEIN 6"/>
    <property type="match status" value="1"/>
</dbReference>
<evidence type="ECO:0000259" key="8">
    <source>
        <dbReference type="PROSITE" id="PS50850"/>
    </source>
</evidence>
<evidence type="ECO:0000256" key="1">
    <source>
        <dbReference type="ARBA" id="ARBA00004651"/>
    </source>
</evidence>
<dbReference type="InterPro" id="IPR036259">
    <property type="entry name" value="MFS_trans_sf"/>
</dbReference>
<feature type="transmembrane region" description="Helical" evidence="7">
    <location>
        <begin position="282"/>
        <end position="300"/>
    </location>
</feature>